<evidence type="ECO:0000313" key="14">
    <source>
        <dbReference type="RefSeq" id="XP_035674379.1"/>
    </source>
</evidence>
<evidence type="ECO:0000256" key="1">
    <source>
        <dbReference type="ARBA" id="ARBA00004651"/>
    </source>
</evidence>
<evidence type="ECO:0000256" key="8">
    <source>
        <dbReference type="ARBA" id="ARBA00023065"/>
    </source>
</evidence>
<feature type="transmembrane region" description="Helical" evidence="12">
    <location>
        <begin position="42"/>
        <end position="62"/>
    </location>
</feature>
<evidence type="ECO:0000256" key="11">
    <source>
        <dbReference type="SAM" id="MobiDB-lite"/>
    </source>
</evidence>
<dbReference type="PANTHER" id="PTHR21522">
    <property type="entry name" value="PROTON CHANNEL OTOP"/>
    <property type="match status" value="1"/>
</dbReference>
<proteinExistence type="inferred from homology"/>
<keyword evidence="4" id="KW-1003">Cell membrane</keyword>
<keyword evidence="10" id="KW-0407">Ion channel</keyword>
<dbReference type="GO" id="GO:0005886">
    <property type="term" value="C:plasma membrane"/>
    <property type="evidence" value="ECO:0007669"/>
    <property type="project" value="UniProtKB-SubCell"/>
</dbReference>
<sequence>MRLFLVTVAALSVGQFAVTHQATTVSAPADYYKVILYYSYKVIYFSLFILSTLAGCISVQARGPREYRPRSADVLLLVIGALGVLVLNVRSLDGWTKTPRDPESFPFKPEGCPHGITDGDFPKLRALLMADAVLNLTQLVLQTTFILSSVIHRRLEGRVGAHSAILCLFNISVWINGSFVEVCLFICLFVCLFINVTHCRLEGRVGAHCAILCLFNISVWINGSFVEVCLFICLFVCLLTSPIAGWREGRGSLRDPLSLQPLRLDQRQLRGGAVLALDDLLHYARPARGVRVRSGRVERVPAPAAARLHVLLALVRPAPAQAASAGGEPRAEPRTGPRGYRGPGRTDCQHRYSHELPPRHVPRSVPRAVPRLS</sequence>
<feature type="transmembrane region" description="Helical" evidence="12">
    <location>
        <begin position="74"/>
        <end position="92"/>
    </location>
</feature>
<dbReference type="RefSeq" id="XP_035674379.1">
    <property type="nucleotide sequence ID" value="XM_035818486.1"/>
</dbReference>
<feature type="transmembrane region" description="Helical" evidence="12">
    <location>
        <begin position="132"/>
        <end position="151"/>
    </location>
</feature>
<dbReference type="AlphaFoldDB" id="A0A9J7L1D4"/>
<feature type="region of interest" description="Disordered" evidence="11">
    <location>
        <begin position="322"/>
        <end position="373"/>
    </location>
</feature>
<dbReference type="GeneID" id="118414447"/>
<evidence type="ECO:0000313" key="13">
    <source>
        <dbReference type="Proteomes" id="UP000001554"/>
    </source>
</evidence>
<comment type="similarity">
    <text evidence="2">Belongs to the otopetrin family.</text>
</comment>
<dbReference type="Proteomes" id="UP000001554">
    <property type="component" value="Chromosome 4"/>
</dbReference>
<evidence type="ECO:0000256" key="2">
    <source>
        <dbReference type="ARBA" id="ARBA00006513"/>
    </source>
</evidence>
<evidence type="ECO:0000256" key="10">
    <source>
        <dbReference type="ARBA" id="ARBA00023303"/>
    </source>
</evidence>
<evidence type="ECO:0000256" key="6">
    <source>
        <dbReference type="ARBA" id="ARBA00022781"/>
    </source>
</evidence>
<evidence type="ECO:0000256" key="3">
    <source>
        <dbReference type="ARBA" id="ARBA00022448"/>
    </source>
</evidence>
<protein>
    <submittedName>
        <fullName evidence="14">Uncharacterized protein LOC118414447</fullName>
    </submittedName>
</protein>
<evidence type="ECO:0000256" key="9">
    <source>
        <dbReference type="ARBA" id="ARBA00023136"/>
    </source>
</evidence>
<keyword evidence="9 12" id="KW-0472">Membrane</keyword>
<keyword evidence="7 12" id="KW-1133">Transmembrane helix</keyword>
<evidence type="ECO:0000256" key="4">
    <source>
        <dbReference type="ARBA" id="ARBA00022475"/>
    </source>
</evidence>
<gene>
    <name evidence="14" type="primary">LOC118414447</name>
</gene>
<keyword evidence="5 12" id="KW-0812">Transmembrane</keyword>
<evidence type="ECO:0000256" key="5">
    <source>
        <dbReference type="ARBA" id="ARBA00022692"/>
    </source>
</evidence>
<keyword evidence="3" id="KW-0813">Transport</keyword>
<keyword evidence="6" id="KW-0375">Hydrogen ion transport</keyword>
<dbReference type="InterPro" id="IPR004878">
    <property type="entry name" value="Otopetrin"/>
</dbReference>
<accession>A0A9J7L1D4</accession>
<feature type="compositionally biased region" description="Low complexity" evidence="11">
    <location>
        <begin position="336"/>
        <end position="346"/>
    </location>
</feature>
<dbReference type="KEGG" id="bfo:118414447"/>
<reference evidence="13" key="1">
    <citation type="journal article" date="2020" name="Nat. Ecol. Evol.">
        <title>Deeply conserved synteny resolves early events in vertebrate evolution.</title>
        <authorList>
            <person name="Simakov O."/>
            <person name="Marletaz F."/>
            <person name="Yue J.X."/>
            <person name="O'Connell B."/>
            <person name="Jenkins J."/>
            <person name="Brandt A."/>
            <person name="Calef R."/>
            <person name="Tung C.H."/>
            <person name="Huang T.K."/>
            <person name="Schmutz J."/>
            <person name="Satoh N."/>
            <person name="Yu J.K."/>
            <person name="Putnam N.H."/>
            <person name="Green R.E."/>
            <person name="Rokhsar D.S."/>
        </authorList>
    </citation>
    <scope>NUCLEOTIDE SEQUENCE [LARGE SCALE GENOMIC DNA]</scope>
    <source>
        <strain evidence="13">S238N-H82</strain>
    </source>
</reference>
<name>A0A9J7L1D4_BRAFL</name>
<reference evidence="14" key="2">
    <citation type="submission" date="2025-08" db="UniProtKB">
        <authorList>
            <consortium name="RefSeq"/>
        </authorList>
    </citation>
    <scope>IDENTIFICATION</scope>
    <source>
        <strain evidence="14">S238N-H82</strain>
        <tissue evidence="14">Testes</tissue>
    </source>
</reference>
<feature type="transmembrane region" description="Helical" evidence="12">
    <location>
        <begin position="163"/>
        <end position="196"/>
    </location>
</feature>
<organism evidence="13 14">
    <name type="scientific">Branchiostoma floridae</name>
    <name type="common">Florida lancelet</name>
    <name type="synonym">Amphioxus</name>
    <dbReference type="NCBI Taxonomy" id="7739"/>
    <lineage>
        <taxon>Eukaryota</taxon>
        <taxon>Metazoa</taxon>
        <taxon>Chordata</taxon>
        <taxon>Cephalochordata</taxon>
        <taxon>Leptocardii</taxon>
        <taxon>Amphioxiformes</taxon>
        <taxon>Branchiostomatidae</taxon>
        <taxon>Branchiostoma</taxon>
    </lineage>
</organism>
<evidence type="ECO:0000256" key="12">
    <source>
        <dbReference type="SAM" id="Phobius"/>
    </source>
</evidence>
<feature type="transmembrane region" description="Helical" evidence="12">
    <location>
        <begin position="225"/>
        <end position="246"/>
    </location>
</feature>
<dbReference type="PANTHER" id="PTHR21522:SF32">
    <property type="entry name" value="OTOPETRIN-2"/>
    <property type="match status" value="1"/>
</dbReference>
<keyword evidence="8" id="KW-0406">Ion transport</keyword>
<dbReference type="GO" id="GO:0015252">
    <property type="term" value="F:proton channel activity"/>
    <property type="evidence" value="ECO:0007669"/>
    <property type="project" value="InterPro"/>
</dbReference>
<comment type="subcellular location">
    <subcellularLocation>
        <location evidence="1">Cell membrane</location>
        <topology evidence="1">Multi-pass membrane protein</topology>
    </subcellularLocation>
</comment>
<feature type="compositionally biased region" description="Basic and acidic residues" evidence="11">
    <location>
        <begin position="347"/>
        <end position="358"/>
    </location>
</feature>
<evidence type="ECO:0000256" key="7">
    <source>
        <dbReference type="ARBA" id="ARBA00022989"/>
    </source>
</evidence>
<keyword evidence="13" id="KW-1185">Reference proteome</keyword>